<dbReference type="NCBIfam" id="TIGR03686">
    <property type="entry name" value="pupylate_PafA"/>
    <property type="match status" value="1"/>
</dbReference>
<comment type="caution">
    <text evidence="9">The sequence shown here is derived from an EMBL/GenBank/DDBJ whole genome shotgun (WGS) entry which is preliminary data.</text>
</comment>
<evidence type="ECO:0000313" key="10">
    <source>
        <dbReference type="Proteomes" id="UP001500166"/>
    </source>
</evidence>
<feature type="binding site" evidence="7">
    <location>
        <position position="66"/>
    </location>
    <ligand>
        <name>ATP</name>
        <dbReference type="ChEBI" id="CHEBI:30616"/>
    </ligand>
</feature>
<evidence type="ECO:0000256" key="2">
    <source>
        <dbReference type="ARBA" id="ARBA00022723"/>
    </source>
</evidence>
<evidence type="ECO:0000313" key="9">
    <source>
        <dbReference type="EMBL" id="GAA2115723.1"/>
    </source>
</evidence>
<organism evidence="9 10">
    <name type="scientific">Kocuria atrinae</name>
    <dbReference type="NCBI Taxonomy" id="592377"/>
    <lineage>
        <taxon>Bacteria</taxon>
        <taxon>Bacillati</taxon>
        <taxon>Actinomycetota</taxon>
        <taxon>Actinomycetes</taxon>
        <taxon>Micrococcales</taxon>
        <taxon>Micrococcaceae</taxon>
        <taxon>Kocuria</taxon>
    </lineage>
</organism>
<keyword evidence="2 7" id="KW-0479">Metal-binding</keyword>
<evidence type="ECO:0000256" key="4">
    <source>
        <dbReference type="ARBA" id="ARBA00022786"/>
    </source>
</evidence>
<evidence type="ECO:0000256" key="8">
    <source>
        <dbReference type="NCBIfam" id="TIGR03686"/>
    </source>
</evidence>
<feature type="binding site" evidence="7">
    <location>
        <position position="55"/>
    </location>
    <ligand>
        <name>Mg(2+)</name>
        <dbReference type="ChEBI" id="CHEBI:18420"/>
    </ligand>
</feature>
<dbReference type="RefSeq" id="WP_344224267.1">
    <property type="nucleotide sequence ID" value="NZ_BAAAQA010000015.1"/>
</dbReference>
<dbReference type="EMBL" id="BAAAQA010000015">
    <property type="protein sequence ID" value="GAA2115723.1"/>
    <property type="molecule type" value="Genomic_DNA"/>
</dbReference>
<comment type="similarity">
    <text evidence="7">Belongs to the Pup ligase/Pup deamidase family. Pup-conjugating enzyme subfamily.</text>
</comment>
<keyword evidence="6 7" id="KW-0460">Magnesium</keyword>
<comment type="pathway">
    <text evidence="7">Protein degradation; proteasomal Pup-dependent pathway.</text>
</comment>
<keyword evidence="4 7" id="KW-0833">Ubl conjugation pathway</keyword>
<feature type="binding site" evidence="7">
    <location>
        <position position="432"/>
    </location>
    <ligand>
        <name>ATP</name>
        <dbReference type="ChEBI" id="CHEBI:30616"/>
    </ligand>
</feature>
<sequence>MDRRIYGIETEFGITHSVSQGHSLGADETARRLFAPVLAWGRASNVFLPNGGRLYLDVGSHPEYASAEAASLEDVVAQDVAGELIVDDLRQQLQQELDEEGTGGTVHLFKNNVDSAGNSYGSHENYMISRRTEYARLVQVLIPFLVSRQILVGAGRVHPNGPAEFGGRTLGDGSHGPSYSFSQRADHIWEGSSSATTRSRPMINTRDEPHADAEHYRRLHVINGDSSMSQTTTALKMGTTDLMLRMIEAGKILPDRTLADPAAALRLISHDLTGRVQVELAAGEKMSALDLQREYLQAVTHFVDRHGAHHDRVDWVLELWERGLRAVAEQRFDLVDTELDWAIKKKLLDSYASSHGMDYSNPRLLQLDFAYHDTSPTHGLFRMLSRRGAVASFISDDAARAAVTHPPATRASLRGKFIQAVLDAGENYTVDWVHLKLNGSQNQRTVMCKDPFATSQPDADELIAEVQAMSTR</sequence>
<protein>
    <recommendedName>
        <fullName evidence="7 8">Pup--protein ligase</fullName>
        <ecNumber evidence="7 8">6.3.1.19</ecNumber>
    </recommendedName>
    <alternativeName>
        <fullName evidence="7">Proteasome accessory factor A</fullName>
    </alternativeName>
    <alternativeName>
        <fullName evidence="7">Pup-conjugating enzyme</fullName>
    </alternativeName>
</protein>
<reference evidence="10" key="1">
    <citation type="journal article" date="2019" name="Int. J. Syst. Evol. Microbiol.">
        <title>The Global Catalogue of Microorganisms (GCM) 10K type strain sequencing project: providing services to taxonomists for standard genome sequencing and annotation.</title>
        <authorList>
            <consortium name="The Broad Institute Genomics Platform"/>
            <consortium name="The Broad Institute Genome Sequencing Center for Infectious Disease"/>
            <person name="Wu L."/>
            <person name="Ma J."/>
        </authorList>
    </citation>
    <scope>NUCLEOTIDE SEQUENCE [LARGE SCALE GENOMIC DNA]</scope>
    <source>
        <strain evidence="10">JCM 15914</strain>
    </source>
</reference>
<evidence type="ECO:0000256" key="6">
    <source>
        <dbReference type="ARBA" id="ARBA00022842"/>
    </source>
</evidence>
<dbReference type="Proteomes" id="UP001500166">
    <property type="component" value="Unassembled WGS sequence"/>
</dbReference>
<dbReference type="PANTHER" id="PTHR42307:SF3">
    <property type="entry name" value="PUP--PROTEIN LIGASE"/>
    <property type="match status" value="1"/>
</dbReference>
<feature type="binding site" evidence="7">
    <location>
        <position position="63"/>
    </location>
    <ligand>
        <name>Mg(2+)</name>
        <dbReference type="ChEBI" id="CHEBI:18420"/>
    </ligand>
</feature>
<evidence type="ECO:0000256" key="1">
    <source>
        <dbReference type="ARBA" id="ARBA00022598"/>
    </source>
</evidence>
<dbReference type="InterPro" id="IPR022279">
    <property type="entry name" value="Pup_ligase"/>
</dbReference>
<proteinExistence type="inferred from homology"/>
<keyword evidence="5 7" id="KW-0067">ATP-binding</keyword>
<keyword evidence="3 7" id="KW-0547">Nucleotide-binding</keyword>
<dbReference type="PANTHER" id="PTHR42307">
    <property type="entry name" value="PUP DEAMIDASE/DEPUPYLASE"/>
    <property type="match status" value="1"/>
</dbReference>
<keyword evidence="1 7" id="KW-0436">Ligase</keyword>
<comment type="function">
    <text evidence="7">Catalyzes the covalent attachment of the prokaryotic ubiquitin-like protein modifier Pup to the proteasomal substrate proteins, thereby targeting them for proteasomal degradation. This tagging system is termed pupylation. The ligation reaction involves the side-chain carboxylate of the C-terminal glutamate of Pup and the side-chain amino group of a substrate lysine.</text>
</comment>
<comment type="miscellaneous">
    <text evidence="7">The reaction mechanism probably proceeds via the activation of Pup by phosphorylation of its C-terminal glutamate, which is then subject to nucleophilic attack by the substrate lysine, resulting in an isopeptide bond and the release of phosphate as a good leaving group.</text>
</comment>
<comment type="pathway">
    <text evidence="7">Protein modification; protein pupylation.</text>
</comment>
<feature type="binding site" evidence="7">
    <location>
        <position position="9"/>
    </location>
    <ligand>
        <name>Mg(2+)</name>
        <dbReference type="ChEBI" id="CHEBI:18420"/>
    </ligand>
</feature>
<evidence type="ECO:0000256" key="7">
    <source>
        <dbReference type="HAMAP-Rule" id="MF_02111"/>
    </source>
</evidence>
<dbReference type="Pfam" id="PF03136">
    <property type="entry name" value="Pup_ligase"/>
    <property type="match status" value="1"/>
</dbReference>
<keyword evidence="10" id="KW-1185">Reference proteome</keyword>
<dbReference type="GO" id="GO:0016874">
    <property type="term" value="F:ligase activity"/>
    <property type="evidence" value="ECO:0007669"/>
    <property type="project" value="UniProtKB-KW"/>
</dbReference>
<dbReference type="InterPro" id="IPR004347">
    <property type="entry name" value="Pup_ligase/deamidase"/>
</dbReference>
<comment type="catalytic activity">
    <reaction evidence="7">
        <text>ATP + [prokaryotic ubiquitin-like protein]-L-glutamate + [protein]-L-lysine = ADP + phosphate + N(6)-([prokaryotic ubiquitin-like protein]-gamma-L-glutamyl)-[protein]-L-lysine.</text>
        <dbReference type="EC" id="6.3.1.19"/>
    </reaction>
</comment>
<evidence type="ECO:0000256" key="5">
    <source>
        <dbReference type="ARBA" id="ARBA00022840"/>
    </source>
</evidence>
<dbReference type="EC" id="6.3.1.19" evidence="7 8"/>
<dbReference type="HAMAP" id="MF_02111">
    <property type="entry name" value="Pup_ligase"/>
    <property type="match status" value="1"/>
</dbReference>
<accession>A0ABN2XPB7</accession>
<name>A0ABN2XPB7_9MICC</name>
<evidence type="ECO:0000256" key="3">
    <source>
        <dbReference type="ARBA" id="ARBA00022741"/>
    </source>
</evidence>
<gene>
    <name evidence="7 9" type="primary">pafA</name>
    <name evidence="9" type="ORF">GCM10009824_13830</name>
</gene>
<feature type="active site" description="Proton acceptor" evidence="7">
    <location>
        <position position="57"/>
    </location>
</feature>
<feature type="binding site" evidence="7">
    <location>
        <position position="53"/>
    </location>
    <ligand>
        <name>ATP</name>
        <dbReference type="ChEBI" id="CHEBI:30616"/>
    </ligand>
</feature>